<keyword evidence="3" id="KW-0170">Cobalt</keyword>
<evidence type="ECO:0000313" key="5">
    <source>
        <dbReference type="EMBL" id="WCT73077.1"/>
    </source>
</evidence>
<dbReference type="EMBL" id="CP117411">
    <property type="protein sequence ID" value="WCT73077.1"/>
    <property type="molecule type" value="Genomic_DNA"/>
</dbReference>
<dbReference type="Pfam" id="PF07687">
    <property type="entry name" value="M20_dimer"/>
    <property type="match status" value="1"/>
</dbReference>
<accession>A0ABY7TK37</accession>
<dbReference type="Gene3D" id="3.30.70.360">
    <property type="match status" value="1"/>
</dbReference>
<dbReference type="NCBIfam" id="TIGR01892">
    <property type="entry name" value="AcOrn-deacetyl"/>
    <property type="match status" value="1"/>
</dbReference>
<dbReference type="Proteomes" id="UP001220395">
    <property type="component" value="Chromosome"/>
</dbReference>
<feature type="domain" description="Peptidase M20 dimerisation" evidence="4">
    <location>
        <begin position="171"/>
        <end position="281"/>
    </location>
</feature>
<dbReference type="InterPro" id="IPR011650">
    <property type="entry name" value="Peptidase_M20_dimer"/>
</dbReference>
<evidence type="ECO:0000256" key="3">
    <source>
        <dbReference type="ARBA" id="ARBA00023285"/>
    </source>
</evidence>
<evidence type="ECO:0000259" key="4">
    <source>
        <dbReference type="Pfam" id="PF07687"/>
    </source>
</evidence>
<proteinExistence type="predicted"/>
<dbReference type="InterPro" id="IPR036264">
    <property type="entry name" value="Bact_exopeptidase_dim_dom"/>
</dbReference>
<dbReference type="InterPro" id="IPR010169">
    <property type="entry name" value="AcOrn-deacetyl"/>
</dbReference>
<dbReference type="InterPro" id="IPR050072">
    <property type="entry name" value="Peptidase_M20A"/>
</dbReference>
<evidence type="ECO:0000313" key="6">
    <source>
        <dbReference type="Proteomes" id="UP001220395"/>
    </source>
</evidence>
<dbReference type="EC" id="3.5.1.16" evidence="5"/>
<reference evidence="5 6" key="1">
    <citation type="submission" date="2023-02" db="EMBL/GenBank/DDBJ databases">
        <title>Genome sequence of Sphingomonas naphthae.</title>
        <authorList>
            <person name="Kim S."/>
            <person name="Heo J."/>
            <person name="Kwon S.-W."/>
        </authorList>
    </citation>
    <scope>NUCLEOTIDE SEQUENCE [LARGE SCALE GENOMIC DNA]</scope>
    <source>
        <strain evidence="5 6">KACC 18716</strain>
    </source>
</reference>
<dbReference type="SUPFAM" id="SSF55031">
    <property type="entry name" value="Bacterial exopeptidase dimerisation domain"/>
    <property type="match status" value="1"/>
</dbReference>
<protein>
    <submittedName>
        <fullName evidence="5">Acetylornithine deacetylase</fullName>
        <ecNumber evidence="5">3.5.1.16</ecNumber>
    </submittedName>
</protein>
<dbReference type="GO" id="GO:0008777">
    <property type="term" value="F:acetylornithine deacetylase activity"/>
    <property type="evidence" value="ECO:0007669"/>
    <property type="project" value="UniProtKB-EC"/>
</dbReference>
<name>A0ABY7TK37_9SPHN</name>
<dbReference type="InterPro" id="IPR002933">
    <property type="entry name" value="Peptidase_M20"/>
</dbReference>
<sequence length="390" mass="41355">MTSIDILERLIAFPTVSGTPNAELIDHVEGLLRAAGASVTRITGPLPGSWNLWATLGPADRPGIVLSGHSDVVPVAGQPWTMPPFALTRQGDRLFGRGTADMKGFVACAIAAFLRASERAADLRAPLHLALSCEEEVGCVGVRSLLDELERLPVRPLFCLVGEPTSMRLATGHKGKLAARVTCAGRAAHSALPHLGLNAIHLAADFVTAARAEQERLARDGRRDDAFEVPFSTLHVGTIRGGTALNIVPDSCALDIELRTVPGEDGEAVMARLRDAADAIVAHHAADFPEAAILIEPLNAYPGLDSPDGPWLRFLASLTGANDRIKLAFGTEGGLFDDKLGRPVMICGPGSMDQGHKPDEYVTVDQLARCDAMLGALVDWLCRAGDLTPD</sequence>
<dbReference type="RefSeq" id="WP_273687051.1">
    <property type="nucleotide sequence ID" value="NZ_CP117411.1"/>
</dbReference>
<dbReference type="Pfam" id="PF01546">
    <property type="entry name" value="Peptidase_M20"/>
    <property type="match status" value="1"/>
</dbReference>
<dbReference type="NCBIfam" id="NF005710">
    <property type="entry name" value="PRK07522.1"/>
    <property type="match status" value="1"/>
</dbReference>
<keyword evidence="6" id="KW-1185">Reference proteome</keyword>
<keyword evidence="2 5" id="KW-0378">Hydrolase</keyword>
<evidence type="ECO:0000256" key="2">
    <source>
        <dbReference type="ARBA" id="ARBA00022801"/>
    </source>
</evidence>
<evidence type="ECO:0000256" key="1">
    <source>
        <dbReference type="ARBA" id="ARBA00022723"/>
    </source>
</evidence>
<gene>
    <name evidence="5" type="primary">argE</name>
    <name evidence="5" type="ORF">PQ455_15800</name>
</gene>
<dbReference type="PANTHER" id="PTHR43808">
    <property type="entry name" value="ACETYLORNITHINE DEACETYLASE"/>
    <property type="match status" value="1"/>
</dbReference>
<organism evidence="5 6">
    <name type="scientific">Sphingomonas naphthae</name>
    <dbReference type="NCBI Taxonomy" id="1813468"/>
    <lineage>
        <taxon>Bacteria</taxon>
        <taxon>Pseudomonadati</taxon>
        <taxon>Pseudomonadota</taxon>
        <taxon>Alphaproteobacteria</taxon>
        <taxon>Sphingomonadales</taxon>
        <taxon>Sphingomonadaceae</taxon>
        <taxon>Sphingomonas</taxon>
    </lineage>
</organism>
<dbReference type="SUPFAM" id="SSF53187">
    <property type="entry name" value="Zn-dependent exopeptidases"/>
    <property type="match status" value="1"/>
</dbReference>
<dbReference type="PANTHER" id="PTHR43808:SF31">
    <property type="entry name" value="N-ACETYL-L-CITRULLINE DEACETYLASE"/>
    <property type="match status" value="1"/>
</dbReference>
<dbReference type="Gene3D" id="3.40.630.10">
    <property type="entry name" value="Zn peptidases"/>
    <property type="match status" value="1"/>
</dbReference>
<dbReference type="CDD" id="cd03894">
    <property type="entry name" value="M20_ArgE"/>
    <property type="match status" value="1"/>
</dbReference>
<keyword evidence="1" id="KW-0479">Metal-binding</keyword>